<dbReference type="GO" id="GO:0016787">
    <property type="term" value="F:hydrolase activity"/>
    <property type="evidence" value="ECO:0007669"/>
    <property type="project" value="UniProtKB-KW"/>
</dbReference>
<evidence type="ECO:0000313" key="4">
    <source>
        <dbReference type="EMBL" id="AYA36171.1"/>
    </source>
</evidence>
<dbReference type="EMBL" id="CP032317">
    <property type="protein sequence ID" value="AYA36171.1"/>
    <property type="molecule type" value="Genomic_DNA"/>
</dbReference>
<dbReference type="KEGG" id="hyh:D3Y59_03290"/>
<dbReference type="Proteomes" id="UP000262802">
    <property type="component" value="Chromosome"/>
</dbReference>
<evidence type="ECO:0000256" key="2">
    <source>
        <dbReference type="ARBA" id="ARBA00022801"/>
    </source>
</evidence>
<evidence type="ECO:0000256" key="1">
    <source>
        <dbReference type="ARBA" id="ARBA00008645"/>
    </source>
</evidence>
<name>A0A3B7R3E6_9BACT</name>
<sequence>MNILKRNNVVTFGSGSRAMVFVHGFGCDTQAWRFVAPAFSSSYRLVLLDHVGAGQSDPEAYDLNRYDNLERYASDLLEVLEALQLTEVVCVGHSVGGIISVLAAIQRPELFAKLVLIGASPRYINDSNYIGGFEREEVEDLLAFLSSDFKAWSSSLAPQVMGNLDRPELTEELISNFLCLNPAVAAQFGRVTFLSDTRAELPKVQVPSLILQSADDFIVPVAVGEYLHQHLASSQLAVLNTSGHYPHLSAPVATISAMERFLNARQN</sequence>
<dbReference type="Gene3D" id="3.40.50.1820">
    <property type="entry name" value="alpha/beta hydrolase"/>
    <property type="match status" value="1"/>
</dbReference>
<dbReference type="InterPro" id="IPR029058">
    <property type="entry name" value="AB_hydrolase_fold"/>
</dbReference>
<proteinExistence type="inferred from homology"/>
<dbReference type="PANTHER" id="PTHR43039">
    <property type="entry name" value="ESTERASE-RELATED"/>
    <property type="match status" value="1"/>
</dbReference>
<dbReference type="RefSeq" id="WP_119443758.1">
    <property type="nucleotide sequence ID" value="NZ_CP032317.1"/>
</dbReference>
<dbReference type="OrthoDB" id="9780932at2"/>
<reference evidence="4 5" key="1">
    <citation type="submission" date="2018-09" db="EMBL/GenBank/DDBJ databases">
        <title>Hymenobacter medium sp. nov., isolated from R2A medium.</title>
        <authorList>
            <person name="Yingchao G."/>
        </authorList>
    </citation>
    <scope>NUCLEOTIDE SEQUENCE [LARGE SCALE GENOMIC DNA]</scope>
    <source>
        <strain evidence="5">sh-6</strain>
    </source>
</reference>
<accession>A0A3B7R3E6</accession>
<dbReference type="AlphaFoldDB" id="A0A3B7R3E6"/>
<evidence type="ECO:0000259" key="3">
    <source>
        <dbReference type="Pfam" id="PF00561"/>
    </source>
</evidence>
<dbReference type="SUPFAM" id="SSF53474">
    <property type="entry name" value="alpha/beta-Hydrolases"/>
    <property type="match status" value="1"/>
</dbReference>
<evidence type="ECO:0000313" key="5">
    <source>
        <dbReference type="Proteomes" id="UP000262802"/>
    </source>
</evidence>
<protein>
    <submittedName>
        <fullName evidence="4">Alpha/beta hydrolase</fullName>
    </submittedName>
</protein>
<dbReference type="PRINTS" id="PR00111">
    <property type="entry name" value="ABHYDROLASE"/>
</dbReference>
<gene>
    <name evidence="4" type="ORF">D3Y59_03290</name>
</gene>
<keyword evidence="5" id="KW-1185">Reference proteome</keyword>
<dbReference type="FunFam" id="3.40.50.1820:FF:000042">
    <property type="entry name" value="probable strigolactone esterase DAD2"/>
    <property type="match status" value="1"/>
</dbReference>
<keyword evidence="2 4" id="KW-0378">Hydrolase</keyword>
<feature type="domain" description="AB hydrolase-1" evidence="3">
    <location>
        <begin position="18"/>
        <end position="250"/>
    </location>
</feature>
<comment type="similarity">
    <text evidence="1">Belongs to the AB hydrolase superfamily.</text>
</comment>
<dbReference type="InterPro" id="IPR000073">
    <property type="entry name" value="AB_hydrolase_1"/>
</dbReference>
<dbReference type="Pfam" id="PF00561">
    <property type="entry name" value="Abhydrolase_1"/>
    <property type="match status" value="1"/>
</dbReference>
<organism evidence="4 5">
    <name type="scientific">Hymenobacter oligotrophus</name>
    <dbReference type="NCBI Taxonomy" id="2319843"/>
    <lineage>
        <taxon>Bacteria</taxon>
        <taxon>Pseudomonadati</taxon>
        <taxon>Bacteroidota</taxon>
        <taxon>Cytophagia</taxon>
        <taxon>Cytophagales</taxon>
        <taxon>Hymenobacteraceae</taxon>
        <taxon>Hymenobacter</taxon>
    </lineage>
</organism>